<comment type="function">
    <text evidence="2">NDH-1 shuttles electrons from NADH, via FMN and iron-sulfur (Fe-S) centers, to quinones in the respiratory chain. Couples the redox reaction to proton translocation (for every two electrons transferred, four hydrogen ions are translocated across the cytoplasmic membrane), and thus conserves the redox energy in a proton gradient.</text>
</comment>
<protein>
    <recommendedName>
        <fullName evidence="2">NADH-quinone oxidoreductase subunit J</fullName>
        <ecNumber evidence="2">7.1.1.-</ecNumber>
    </recommendedName>
</protein>
<feature type="transmembrane region" description="Helical" evidence="2">
    <location>
        <begin position="93"/>
        <end position="115"/>
    </location>
</feature>
<proteinExistence type="inferred from homology"/>
<sequence length="187" mass="19157">MAVLFGGVACLALAGGVGVIASRRPVHSVLALLLVLGSLAVDYLLLDAQFIAVLQLIIYAGAIVVLFVFVIMLLHARSGEVARVPAVLPPAAAIPVCAVFGLMLLVVLTGAAIAPAAVGPAFGTVQEVGRALFSRFLLPFEAASIVLLIGMIGAVVLGKRLPPSPPDAGRPAEGPGEGRSKRRVELR</sequence>
<feature type="transmembrane region" description="Helical" evidence="2">
    <location>
        <begin position="28"/>
        <end position="46"/>
    </location>
</feature>
<accession>A0A537J8B4</accession>
<dbReference type="AlphaFoldDB" id="A0A537J8B4"/>
<feature type="transmembrane region" description="Helical" evidence="2">
    <location>
        <begin position="53"/>
        <end position="73"/>
    </location>
</feature>
<dbReference type="PANTHER" id="PTHR33269">
    <property type="entry name" value="NADH-UBIQUINONE OXIDOREDUCTASE CHAIN 6"/>
    <property type="match status" value="1"/>
</dbReference>
<name>A0A537J8B4_9BACT</name>
<comment type="subcellular location">
    <subcellularLocation>
        <location evidence="2">Cell membrane</location>
        <topology evidence="2">Multi-pass membrane protein</topology>
    </subcellularLocation>
</comment>
<keyword evidence="2" id="KW-0812">Transmembrane</keyword>
<dbReference type="Proteomes" id="UP000318093">
    <property type="component" value="Unassembled WGS sequence"/>
</dbReference>
<dbReference type="PANTHER" id="PTHR33269:SF17">
    <property type="entry name" value="NADH-UBIQUINONE OXIDOREDUCTASE CHAIN 6"/>
    <property type="match status" value="1"/>
</dbReference>
<reference evidence="4 5" key="1">
    <citation type="journal article" date="2019" name="Nat. Microbiol.">
        <title>Mediterranean grassland soil C-N compound turnover is dependent on rainfall and depth, and is mediated by genomically divergent microorganisms.</title>
        <authorList>
            <person name="Diamond S."/>
            <person name="Andeer P.F."/>
            <person name="Li Z."/>
            <person name="Crits-Christoph A."/>
            <person name="Burstein D."/>
            <person name="Anantharaman K."/>
            <person name="Lane K.R."/>
            <person name="Thomas B.C."/>
            <person name="Pan C."/>
            <person name="Northen T.R."/>
            <person name="Banfield J.F."/>
        </authorList>
    </citation>
    <scope>NUCLEOTIDE SEQUENCE [LARGE SCALE GENOMIC DNA]</scope>
    <source>
        <strain evidence="4">NP_6</strain>
    </source>
</reference>
<keyword evidence="2" id="KW-0472">Membrane</keyword>
<dbReference type="EC" id="7.1.1.-" evidence="2"/>
<evidence type="ECO:0000256" key="1">
    <source>
        <dbReference type="ARBA" id="ARBA00005698"/>
    </source>
</evidence>
<keyword evidence="2" id="KW-1133">Transmembrane helix</keyword>
<keyword evidence="2" id="KW-0874">Quinone</keyword>
<dbReference type="EMBL" id="VBAN01000337">
    <property type="protein sequence ID" value="TMI79316.1"/>
    <property type="molecule type" value="Genomic_DNA"/>
</dbReference>
<dbReference type="Pfam" id="PF00499">
    <property type="entry name" value="Oxidored_q3"/>
    <property type="match status" value="1"/>
</dbReference>
<evidence type="ECO:0000313" key="5">
    <source>
        <dbReference type="Proteomes" id="UP000318093"/>
    </source>
</evidence>
<evidence type="ECO:0000256" key="2">
    <source>
        <dbReference type="RuleBase" id="RU004429"/>
    </source>
</evidence>
<keyword evidence="2" id="KW-0520">NAD</keyword>
<dbReference type="InterPro" id="IPR001457">
    <property type="entry name" value="NADH_UbQ/plastoQ_OxRdtase_su6"/>
</dbReference>
<gene>
    <name evidence="4" type="ORF">E6H03_10485</name>
</gene>
<dbReference type="Gene3D" id="1.20.120.1200">
    <property type="entry name" value="NADH-ubiquinone/plastoquinone oxidoreductase chain 6, subunit NuoJ"/>
    <property type="match status" value="1"/>
</dbReference>
<dbReference type="InterPro" id="IPR042106">
    <property type="entry name" value="Nuo/plastoQ_OxRdtase_6_NuoJ"/>
</dbReference>
<dbReference type="GO" id="GO:0005886">
    <property type="term" value="C:plasma membrane"/>
    <property type="evidence" value="ECO:0007669"/>
    <property type="project" value="UniProtKB-SubCell"/>
</dbReference>
<evidence type="ECO:0000313" key="4">
    <source>
        <dbReference type="EMBL" id="TMI79316.1"/>
    </source>
</evidence>
<comment type="caution">
    <text evidence="2">Lacks conserved residue(s) required for the propagation of feature annotation.</text>
</comment>
<organism evidence="4 5">
    <name type="scientific">Candidatus Segetimicrobium genomatis</name>
    <dbReference type="NCBI Taxonomy" id="2569760"/>
    <lineage>
        <taxon>Bacteria</taxon>
        <taxon>Bacillati</taxon>
        <taxon>Candidatus Sysuimicrobiota</taxon>
        <taxon>Candidatus Sysuimicrobiia</taxon>
        <taxon>Candidatus Sysuimicrobiales</taxon>
        <taxon>Candidatus Segetimicrobiaceae</taxon>
        <taxon>Candidatus Segetimicrobium</taxon>
    </lineage>
</organism>
<keyword evidence="2" id="KW-1003">Cell membrane</keyword>
<comment type="similarity">
    <text evidence="1 2">Belongs to the complex I subunit 6 family.</text>
</comment>
<dbReference type="GO" id="GO:0048038">
    <property type="term" value="F:quinone binding"/>
    <property type="evidence" value="ECO:0007669"/>
    <property type="project" value="UniProtKB-UniRule"/>
</dbReference>
<feature type="compositionally biased region" description="Basic and acidic residues" evidence="3">
    <location>
        <begin position="176"/>
        <end position="187"/>
    </location>
</feature>
<feature type="transmembrane region" description="Helical" evidence="2">
    <location>
        <begin position="136"/>
        <end position="157"/>
    </location>
</feature>
<comment type="caution">
    <text evidence="4">The sequence shown here is derived from an EMBL/GenBank/DDBJ whole genome shotgun (WGS) entry which is preliminary data.</text>
</comment>
<dbReference type="GO" id="GO:0008137">
    <property type="term" value="F:NADH dehydrogenase (ubiquinone) activity"/>
    <property type="evidence" value="ECO:0007669"/>
    <property type="project" value="UniProtKB-UniRule"/>
</dbReference>
<comment type="catalytic activity">
    <reaction evidence="2">
        <text>a quinone + NADH + 5 H(+)(in) = a quinol + NAD(+) + 4 H(+)(out)</text>
        <dbReference type="Rhea" id="RHEA:57888"/>
        <dbReference type="ChEBI" id="CHEBI:15378"/>
        <dbReference type="ChEBI" id="CHEBI:24646"/>
        <dbReference type="ChEBI" id="CHEBI:57540"/>
        <dbReference type="ChEBI" id="CHEBI:57945"/>
        <dbReference type="ChEBI" id="CHEBI:132124"/>
    </reaction>
</comment>
<evidence type="ECO:0000256" key="3">
    <source>
        <dbReference type="SAM" id="MobiDB-lite"/>
    </source>
</evidence>
<feature type="region of interest" description="Disordered" evidence="3">
    <location>
        <begin position="162"/>
        <end position="187"/>
    </location>
</feature>